<sequence length="160" mass="17964">MNSSPKPASNPTGKSRRKEVNLDLTTARQMLPLVRSIVTDIVDTTERLTNLAPERDTLDEYRRSLTWASRERRYALQDAIAASEKNLEGAVRELDTLGVSLVDSHGGRVDFPTRINGRPAAYSWQLGEDAVSFWRYAGEELRRPIPADWQPASTRTVAQP</sequence>
<dbReference type="KEGG" id="lrs:PX52LOC_00432"/>
<organism evidence="1 2">
    <name type="scientific">Limnoglobus roseus</name>
    <dbReference type="NCBI Taxonomy" id="2598579"/>
    <lineage>
        <taxon>Bacteria</taxon>
        <taxon>Pseudomonadati</taxon>
        <taxon>Planctomycetota</taxon>
        <taxon>Planctomycetia</taxon>
        <taxon>Gemmatales</taxon>
        <taxon>Gemmataceae</taxon>
        <taxon>Limnoglobus</taxon>
    </lineage>
</organism>
<accession>A0A5C1A8Z3</accession>
<evidence type="ECO:0000313" key="2">
    <source>
        <dbReference type="Proteomes" id="UP000324974"/>
    </source>
</evidence>
<dbReference type="EMBL" id="CP042425">
    <property type="protein sequence ID" value="QEL13574.1"/>
    <property type="molecule type" value="Genomic_DNA"/>
</dbReference>
<keyword evidence="2" id="KW-1185">Reference proteome</keyword>
<proteinExistence type="predicted"/>
<protein>
    <recommendedName>
        <fullName evidence="3">DUF2203 domain-containing protein</fullName>
    </recommendedName>
</protein>
<reference evidence="2" key="1">
    <citation type="submission" date="2019-08" db="EMBL/GenBank/DDBJ databases">
        <title>Limnoglobus roseus gen. nov., sp. nov., a novel freshwater planctomycete with a giant genome from the family Gemmataceae.</title>
        <authorList>
            <person name="Kulichevskaya I.S."/>
            <person name="Naumoff D.G."/>
            <person name="Miroshnikov K."/>
            <person name="Ivanova A."/>
            <person name="Philippov D.A."/>
            <person name="Hakobyan A."/>
            <person name="Rijpstra I.C."/>
            <person name="Sinninghe Damste J.S."/>
            <person name="Liesack W."/>
            <person name="Dedysh S.N."/>
        </authorList>
    </citation>
    <scope>NUCLEOTIDE SEQUENCE [LARGE SCALE GENOMIC DNA]</scope>
    <source>
        <strain evidence="2">PX52</strain>
    </source>
</reference>
<dbReference type="Pfam" id="PF09969">
    <property type="entry name" value="DUF2203"/>
    <property type="match status" value="1"/>
</dbReference>
<dbReference type="InterPro" id="IPR018699">
    <property type="entry name" value="DUF2203"/>
</dbReference>
<dbReference type="RefSeq" id="WP_149108535.1">
    <property type="nucleotide sequence ID" value="NZ_CP042425.1"/>
</dbReference>
<dbReference type="Proteomes" id="UP000324974">
    <property type="component" value="Chromosome"/>
</dbReference>
<dbReference type="AlphaFoldDB" id="A0A5C1A8Z3"/>
<dbReference type="OrthoDB" id="9802910at2"/>
<name>A0A5C1A8Z3_9BACT</name>
<evidence type="ECO:0008006" key="3">
    <source>
        <dbReference type="Google" id="ProtNLM"/>
    </source>
</evidence>
<gene>
    <name evidence="1" type="ORF">PX52LOC_00432</name>
</gene>
<evidence type="ECO:0000313" key="1">
    <source>
        <dbReference type="EMBL" id="QEL13574.1"/>
    </source>
</evidence>